<name>A0A1A9LFA3_9FLAO</name>
<accession>A0A1A9LFA3</accession>
<reference evidence="5 6" key="1">
    <citation type="submission" date="2016-05" db="EMBL/GenBank/DDBJ databases">
        <title>Genome sequencing of Vitellibacter soesokkakensis RSSK-12.</title>
        <authorList>
            <person name="Thevarajoo S."/>
            <person name="Selvaratnam C."/>
            <person name="Goh K.M."/>
            <person name="Chan K.-G."/>
            <person name="Chong C.S."/>
        </authorList>
    </citation>
    <scope>NUCLEOTIDE SEQUENCE [LARGE SCALE GENOMIC DNA]</scope>
    <source>
        <strain evidence="5 6">RSSK-12</strain>
    </source>
</reference>
<dbReference type="AlphaFoldDB" id="A0A1A9LFA3"/>
<evidence type="ECO:0000313" key="6">
    <source>
        <dbReference type="Proteomes" id="UP000077552"/>
    </source>
</evidence>
<organism evidence="5 6">
    <name type="scientific">Aequorivita soesokkakensis</name>
    <dbReference type="NCBI Taxonomy" id="1385699"/>
    <lineage>
        <taxon>Bacteria</taxon>
        <taxon>Pseudomonadati</taxon>
        <taxon>Bacteroidota</taxon>
        <taxon>Flavobacteriia</taxon>
        <taxon>Flavobacteriales</taxon>
        <taxon>Flavobacteriaceae</taxon>
        <taxon>Aequorivita</taxon>
    </lineage>
</organism>
<dbReference type="InterPro" id="IPR029044">
    <property type="entry name" value="Nucleotide-diphossugar_trans"/>
</dbReference>
<evidence type="ECO:0000256" key="1">
    <source>
        <dbReference type="ARBA" id="ARBA00006739"/>
    </source>
</evidence>
<dbReference type="CDD" id="cd06423">
    <property type="entry name" value="CESA_like"/>
    <property type="match status" value="1"/>
</dbReference>
<evidence type="ECO:0000259" key="4">
    <source>
        <dbReference type="Pfam" id="PF00535"/>
    </source>
</evidence>
<feature type="domain" description="Glycosyltransferase 2-like" evidence="4">
    <location>
        <begin position="5"/>
        <end position="135"/>
    </location>
</feature>
<dbReference type="SUPFAM" id="SSF53448">
    <property type="entry name" value="Nucleotide-diphospho-sugar transferases"/>
    <property type="match status" value="1"/>
</dbReference>
<dbReference type="OrthoDB" id="1142396at2"/>
<dbReference type="Proteomes" id="UP000077552">
    <property type="component" value="Unassembled WGS sequence"/>
</dbReference>
<comment type="similarity">
    <text evidence="1">Belongs to the glycosyltransferase 2 family.</text>
</comment>
<keyword evidence="6" id="KW-1185">Reference proteome</keyword>
<evidence type="ECO:0000256" key="3">
    <source>
        <dbReference type="ARBA" id="ARBA00022679"/>
    </source>
</evidence>
<dbReference type="STRING" id="1385699.A7A78_02795"/>
<sequence length="284" mass="32843">MDFYIVIPAHNEEAHISKTLNSLAEQTLLPKKIVVVNDASTDGTQKIIDQFSEKYSFIESVFFNSEKLHEPGSKVINAFYKGFETLDNNFDIICKYDADLIFPKNYLEKIAAAFQNDNSVGMVGGFCYIEKNGEWVLENLTNKDHIRGALKAYRKECFEQIKGLKNTMGWDTVDELLAQYHGWKVKTDTSLHVKHLKPTGKVYTKASRHKQGEAFYKMRYGFWLTFIASAKLASKKNNFQFFIDCIQGYKKAKNQKLDFIVSEKEGEFIRNLRWKNILQKIGVR</sequence>
<dbReference type="RefSeq" id="WP_068761616.1">
    <property type="nucleotide sequence ID" value="NZ_LXIE01000012.1"/>
</dbReference>
<dbReference type="EMBL" id="LXIE01000012">
    <property type="protein sequence ID" value="OAD91441.1"/>
    <property type="molecule type" value="Genomic_DNA"/>
</dbReference>
<evidence type="ECO:0000256" key="2">
    <source>
        <dbReference type="ARBA" id="ARBA00022676"/>
    </source>
</evidence>
<dbReference type="GO" id="GO:0016757">
    <property type="term" value="F:glycosyltransferase activity"/>
    <property type="evidence" value="ECO:0007669"/>
    <property type="project" value="UniProtKB-KW"/>
</dbReference>
<evidence type="ECO:0000313" key="5">
    <source>
        <dbReference type="EMBL" id="OAD91441.1"/>
    </source>
</evidence>
<dbReference type="Pfam" id="PF00535">
    <property type="entry name" value="Glycos_transf_2"/>
    <property type="match status" value="1"/>
</dbReference>
<proteinExistence type="inferred from homology"/>
<protein>
    <submittedName>
        <fullName evidence="5">Glycosyl transferase family 2</fullName>
    </submittedName>
</protein>
<dbReference type="PANTHER" id="PTHR43630:SF1">
    <property type="entry name" value="POLY-BETA-1,6-N-ACETYL-D-GLUCOSAMINE SYNTHASE"/>
    <property type="match status" value="1"/>
</dbReference>
<comment type="caution">
    <text evidence="5">The sequence shown here is derived from an EMBL/GenBank/DDBJ whole genome shotgun (WGS) entry which is preliminary data.</text>
</comment>
<dbReference type="PANTHER" id="PTHR43630">
    <property type="entry name" value="POLY-BETA-1,6-N-ACETYL-D-GLUCOSAMINE SYNTHASE"/>
    <property type="match status" value="1"/>
</dbReference>
<dbReference type="InterPro" id="IPR001173">
    <property type="entry name" value="Glyco_trans_2-like"/>
</dbReference>
<keyword evidence="2" id="KW-0328">Glycosyltransferase</keyword>
<gene>
    <name evidence="5" type="ORF">A7A78_02795</name>
</gene>
<keyword evidence="3 5" id="KW-0808">Transferase</keyword>
<dbReference type="Gene3D" id="3.90.550.10">
    <property type="entry name" value="Spore Coat Polysaccharide Biosynthesis Protein SpsA, Chain A"/>
    <property type="match status" value="1"/>
</dbReference>